<dbReference type="EMBL" id="PEMG01000162">
    <property type="protein sequence ID" value="RTI08986.1"/>
    <property type="molecule type" value="Genomic_DNA"/>
</dbReference>
<feature type="region of interest" description="Disordered" evidence="1">
    <location>
        <begin position="146"/>
        <end position="178"/>
    </location>
</feature>
<organism evidence="2 3">
    <name type="scientific">Thermus scotoductus</name>
    <dbReference type="NCBI Taxonomy" id="37636"/>
    <lineage>
        <taxon>Bacteria</taxon>
        <taxon>Thermotogati</taxon>
        <taxon>Deinococcota</taxon>
        <taxon>Deinococci</taxon>
        <taxon>Thermales</taxon>
        <taxon>Thermaceae</taxon>
        <taxon>Thermus</taxon>
    </lineage>
</organism>
<dbReference type="RefSeq" id="WP_126212463.1">
    <property type="nucleotide sequence ID" value="NZ_PEMC01000129.1"/>
</dbReference>
<name>A0A430UPK6_THESC</name>
<proteinExistence type="predicted"/>
<feature type="compositionally biased region" description="Basic and acidic residues" evidence="1">
    <location>
        <begin position="154"/>
        <end position="171"/>
    </location>
</feature>
<dbReference type="Proteomes" id="UP000287173">
    <property type="component" value="Unassembled WGS sequence"/>
</dbReference>
<sequence>MKRLALGLNALIQLAPAGLTLALLLPPASAQTDLTLSPPRLELTLLPGASAEEEVFLVSGLSQGTPENIQIRLLPFALDPKGNLVESPERNLCPHLEVGAEVPLRAFHQVPLGVQGEGEEADLDVLRGPLGKAAYQEDLLLRACPGQEGKLQPRRGEGEVRLGRGRGKEEGQGQPRRG</sequence>
<accession>A0A430UPK6</accession>
<evidence type="ECO:0000256" key="1">
    <source>
        <dbReference type="SAM" id="MobiDB-lite"/>
    </source>
</evidence>
<dbReference type="AlphaFoldDB" id="A0A430UPK6"/>
<reference evidence="2 3" key="1">
    <citation type="journal article" date="2019" name="Extremophiles">
        <title>Biogeography of thermophiles and predominance of Thermus scotoductus in domestic water heaters.</title>
        <authorList>
            <person name="Wilpiszeski R.L."/>
            <person name="Zhang Z."/>
            <person name="House C.H."/>
        </authorList>
    </citation>
    <scope>NUCLEOTIDE SEQUENCE [LARGE SCALE GENOMIC DNA]</scope>
    <source>
        <strain evidence="2 3">17_S17</strain>
    </source>
</reference>
<gene>
    <name evidence="2" type="ORF">CSW30_06305</name>
</gene>
<protein>
    <submittedName>
        <fullName evidence="2">Uncharacterized protein</fullName>
    </submittedName>
</protein>
<evidence type="ECO:0000313" key="2">
    <source>
        <dbReference type="EMBL" id="RTI08986.1"/>
    </source>
</evidence>
<comment type="caution">
    <text evidence="2">The sequence shown here is derived from an EMBL/GenBank/DDBJ whole genome shotgun (WGS) entry which is preliminary data.</text>
</comment>
<evidence type="ECO:0000313" key="3">
    <source>
        <dbReference type="Proteomes" id="UP000287173"/>
    </source>
</evidence>